<keyword evidence="1" id="KW-1133">Transmembrane helix</keyword>
<feature type="transmembrane region" description="Helical" evidence="1">
    <location>
        <begin position="181"/>
        <end position="201"/>
    </location>
</feature>
<comment type="caution">
    <text evidence="2">The sequence shown here is derived from an EMBL/GenBank/DDBJ whole genome shotgun (WGS) entry which is preliminary data.</text>
</comment>
<keyword evidence="1" id="KW-0812">Transmembrane</keyword>
<evidence type="ECO:0000256" key="1">
    <source>
        <dbReference type="SAM" id="Phobius"/>
    </source>
</evidence>
<name>A0A0R1VRR5_9LACO</name>
<evidence type="ECO:0000313" key="3">
    <source>
        <dbReference type="Proteomes" id="UP000051451"/>
    </source>
</evidence>
<proteinExistence type="predicted"/>
<dbReference type="STRING" id="1423750.FC89_GL001212"/>
<accession>A0A0R1VRR5</accession>
<sequence length="287" mass="32150">MELSRRKNAAYLQKEQKGHGLTRFMTFLLLLAFCAAGFSYVLKTTIFDEPTMQQFITQKKFVQQINQKLNTTLAATAQEYNIPSQLTTGLLTQQQVKSDLKTTVANVYAGKTDPVDTSLIQQQVKTNLQKKAESLNIPTDNSIYQTAVNTLLSGLQSELQQELNTQQLVQPIKDFTTIRRINAQVCLIASALIIILLFLLLLSERNFWNWLHYWGLAAWPAGIIILIISYFLTTLPLTELNQTGIDLSGIAGEAVELLAHELNIFGIGLIIIGLLGSLLGWLGRRRQ</sequence>
<feature type="transmembrane region" description="Helical" evidence="1">
    <location>
        <begin position="21"/>
        <end position="42"/>
    </location>
</feature>
<feature type="transmembrane region" description="Helical" evidence="1">
    <location>
        <begin position="213"/>
        <end position="232"/>
    </location>
</feature>
<dbReference type="EMBL" id="AZGB01000018">
    <property type="protein sequence ID" value="KRM05513.1"/>
    <property type="molecule type" value="Genomic_DNA"/>
</dbReference>
<dbReference type="GeneID" id="98319230"/>
<feature type="transmembrane region" description="Helical" evidence="1">
    <location>
        <begin position="262"/>
        <end position="282"/>
    </location>
</feature>
<keyword evidence="3" id="KW-1185">Reference proteome</keyword>
<dbReference type="RefSeq" id="WP_057871963.1">
    <property type="nucleotide sequence ID" value="NZ_AZGB01000018.1"/>
</dbReference>
<gene>
    <name evidence="2" type="ORF">FC89_GL001212</name>
</gene>
<reference evidence="2 3" key="1">
    <citation type="journal article" date="2015" name="Genome Announc.">
        <title>Expanding the biotechnology potential of lactobacilli through comparative genomics of 213 strains and associated genera.</title>
        <authorList>
            <person name="Sun Z."/>
            <person name="Harris H.M."/>
            <person name="McCann A."/>
            <person name="Guo C."/>
            <person name="Argimon S."/>
            <person name="Zhang W."/>
            <person name="Yang X."/>
            <person name="Jeffery I.B."/>
            <person name="Cooney J.C."/>
            <person name="Kagawa T.F."/>
            <person name="Liu W."/>
            <person name="Song Y."/>
            <person name="Salvetti E."/>
            <person name="Wrobel A."/>
            <person name="Rasinkangas P."/>
            <person name="Parkhill J."/>
            <person name="Rea M.C."/>
            <person name="O'Sullivan O."/>
            <person name="Ritari J."/>
            <person name="Douillard F.P."/>
            <person name="Paul Ross R."/>
            <person name="Yang R."/>
            <person name="Briner A.E."/>
            <person name="Felis G.E."/>
            <person name="de Vos W.M."/>
            <person name="Barrangou R."/>
            <person name="Klaenhammer T.R."/>
            <person name="Caufield P.W."/>
            <person name="Cui Y."/>
            <person name="Zhang H."/>
            <person name="O'Toole P.W."/>
        </authorList>
    </citation>
    <scope>NUCLEOTIDE SEQUENCE [LARGE SCALE GENOMIC DNA]</scope>
    <source>
        <strain evidence="2 3">DSM 18630</strain>
    </source>
</reference>
<protein>
    <submittedName>
        <fullName evidence="2">Uncharacterized protein</fullName>
    </submittedName>
</protein>
<organism evidence="2 3">
    <name type="scientific">Liquorilactobacillus ghanensis DSM 18630</name>
    <dbReference type="NCBI Taxonomy" id="1423750"/>
    <lineage>
        <taxon>Bacteria</taxon>
        <taxon>Bacillati</taxon>
        <taxon>Bacillota</taxon>
        <taxon>Bacilli</taxon>
        <taxon>Lactobacillales</taxon>
        <taxon>Lactobacillaceae</taxon>
        <taxon>Liquorilactobacillus</taxon>
    </lineage>
</organism>
<dbReference type="AlphaFoldDB" id="A0A0R1VRR5"/>
<keyword evidence="1" id="KW-0472">Membrane</keyword>
<dbReference type="OrthoDB" id="2285690at2"/>
<dbReference type="PATRIC" id="fig|1423750.3.peg.1241"/>
<dbReference type="Proteomes" id="UP000051451">
    <property type="component" value="Unassembled WGS sequence"/>
</dbReference>
<evidence type="ECO:0000313" key="2">
    <source>
        <dbReference type="EMBL" id="KRM05513.1"/>
    </source>
</evidence>